<organism evidence="1 2">
    <name type="scientific">Gigaspora rosea</name>
    <dbReference type="NCBI Taxonomy" id="44941"/>
    <lineage>
        <taxon>Eukaryota</taxon>
        <taxon>Fungi</taxon>
        <taxon>Fungi incertae sedis</taxon>
        <taxon>Mucoromycota</taxon>
        <taxon>Glomeromycotina</taxon>
        <taxon>Glomeromycetes</taxon>
        <taxon>Diversisporales</taxon>
        <taxon>Gigasporaceae</taxon>
        <taxon>Gigaspora</taxon>
    </lineage>
</organism>
<dbReference type="Proteomes" id="UP000266673">
    <property type="component" value="Unassembled WGS sequence"/>
</dbReference>
<dbReference type="EMBL" id="QKWP01000692">
    <property type="protein sequence ID" value="RIB16215.1"/>
    <property type="molecule type" value="Genomic_DNA"/>
</dbReference>
<sequence length="588" mass="67240">MCICWYLMNLVPEEMKIMEDVQIATSPAWCQTCDPLKITQEWTSGNKSEGILELTQNATTNEYMLVFNEFGSKRNDKNGKSLECSSGNKKNIDDCIKELQLNATNYEDIIERIPFNRLDNIQKIGEEFVAVCLGGVRLIQYIKEPTHSRNPSCRVKFKILHKSKNLLEVLCEFKEDLKQLNNNSKVYGLTQNTSTDEYILVFDFAKYGIFRKCANCSRYNTYFACCQSCDPQKTTEGWTCGDKYVDNCIKEFQLKATCYEDEDCSVFSAIWLDGKRTTVLDPGSLTASRTPSSIVAIKTLPGSHENFKSYTEFRLMGSNLEVYGLTQDTTNNESLMVFQYANKGSLHTFLLSNFRELNWKSKLNQLFGISQNLKKVRKAGYVHGGFHGVRDGIAKNKDELAILKAFQSADSVIPKLSIEISICPKDKLIKINDQNDNNSIIDENIVLESNNQIKVVEHDAEGIIRRWTFECSFSGEAVSCKVIDPTQQRQRPSRRINCPWHIKLTMPKKSIEVGVTSNMGAKQIYPLLVDKYPDHVLLKKDIYSAIITNRHGDAQNMLNKLLELKNKDEGWIIYTRLDPFDNRLVRLF</sequence>
<name>A0A397V1D0_9GLOM</name>
<proteinExistence type="predicted"/>
<dbReference type="OrthoDB" id="2442978at2759"/>
<comment type="caution">
    <text evidence="1">The sequence shown here is derived from an EMBL/GenBank/DDBJ whole genome shotgun (WGS) entry which is preliminary data.</text>
</comment>
<dbReference type="SUPFAM" id="SSF56112">
    <property type="entry name" value="Protein kinase-like (PK-like)"/>
    <property type="match status" value="1"/>
</dbReference>
<dbReference type="AlphaFoldDB" id="A0A397V1D0"/>
<accession>A0A397V1D0</accession>
<dbReference type="Gene3D" id="1.10.510.10">
    <property type="entry name" value="Transferase(Phosphotransferase) domain 1"/>
    <property type="match status" value="1"/>
</dbReference>
<keyword evidence="2" id="KW-1185">Reference proteome</keyword>
<evidence type="ECO:0008006" key="3">
    <source>
        <dbReference type="Google" id="ProtNLM"/>
    </source>
</evidence>
<dbReference type="InterPro" id="IPR011009">
    <property type="entry name" value="Kinase-like_dom_sf"/>
</dbReference>
<protein>
    <recommendedName>
        <fullName evidence="3">Protein kinase domain-containing protein</fullName>
    </recommendedName>
</protein>
<evidence type="ECO:0000313" key="1">
    <source>
        <dbReference type="EMBL" id="RIB16215.1"/>
    </source>
</evidence>
<gene>
    <name evidence="1" type="ORF">C2G38_2190542</name>
</gene>
<evidence type="ECO:0000313" key="2">
    <source>
        <dbReference type="Proteomes" id="UP000266673"/>
    </source>
</evidence>
<reference evidence="1 2" key="1">
    <citation type="submission" date="2018-06" db="EMBL/GenBank/DDBJ databases">
        <title>Comparative genomics reveals the genomic features of Rhizophagus irregularis, R. cerebriforme, R. diaphanum and Gigaspora rosea, and their symbiotic lifestyle signature.</title>
        <authorList>
            <person name="Morin E."/>
            <person name="San Clemente H."/>
            <person name="Chen E.C.H."/>
            <person name="De La Providencia I."/>
            <person name="Hainaut M."/>
            <person name="Kuo A."/>
            <person name="Kohler A."/>
            <person name="Murat C."/>
            <person name="Tang N."/>
            <person name="Roy S."/>
            <person name="Loubradou J."/>
            <person name="Henrissat B."/>
            <person name="Grigoriev I.V."/>
            <person name="Corradi N."/>
            <person name="Roux C."/>
            <person name="Martin F.M."/>
        </authorList>
    </citation>
    <scope>NUCLEOTIDE SEQUENCE [LARGE SCALE GENOMIC DNA]</scope>
    <source>
        <strain evidence="1 2">DAOM 194757</strain>
    </source>
</reference>